<dbReference type="EMBL" id="JAQNDM010000002">
    <property type="protein sequence ID" value="MDC0713148.1"/>
    <property type="molecule type" value="Genomic_DNA"/>
</dbReference>
<gene>
    <name evidence="2" type="ORF">POL68_32100</name>
</gene>
<comment type="caution">
    <text evidence="2">The sequence shown here is derived from an EMBL/GenBank/DDBJ whole genome shotgun (WGS) entry which is preliminary data.</text>
</comment>
<name>A0ABT5DK45_9BACT</name>
<dbReference type="InterPro" id="IPR001623">
    <property type="entry name" value="DnaJ_domain"/>
</dbReference>
<proteinExistence type="predicted"/>
<dbReference type="RefSeq" id="WP_272143337.1">
    <property type="nucleotide sequence ID" value="NZ_JAQNDM010000002.1"/>
</dbReference>
<evidence type="ECO:0000313" key="2">
    <source>
        <dbReference type="EMBL" id="MDC0713148.1"/>
    </source>
</evidence>
<dbReference type="Proteomes" id="UP001221838">
    <property type="component" value="Unassembled WGS sequence"/>
</dbReference>
<evidence type="ECO:0000313" key="3">
    <source>
        <dbReference type="Proteomes" id="UP001221838"/>
    </source>
</evidence>
<dbReference type="InterPro" id="IPR036869">
    <property type="entry name" value="J_dom_sf"/>
</dbReference>
<dbReference type="PROSITE" id="PS50076">
    <property type="entry name" value="DNAJ_2"/>
    <property type="match status" value="1"/>
</dbReference>
<feature type="domain" description="J" evidence="1">
    <location>
        <begin position="6"/>
        <end position="77"/>
    </location>
</feature>
<dbReference type="Gene3D" id="1.10.287.110">
    <property type="entry name" value="DnaJ domain"/>
    <property type="match status" value="1"/>
</dbReference>
<dbReference type="CDD" id="cd06257">
    <property type="entry name" value="DnaJ"/>
    <property type="match status" value="1"/>
</dbReference>
<sequence length="136" mass="15278">MTMSDDPFALLGLEPTLDPVAVKRAYFAALARYPPHEDPVGFQRLRRAYESLTRPGALEVAYLVSPVDVRKLADEARARFDAALEKARDSAQATRAREELAAQFQERCSRLRWEEVLYVFARPSSPERGLGPQSKG</sequence>
<accession>A0ABT5DK45</accession>
<organism evidence="2 3">
    <name type="scientific">Stigmatella ashevillensis</name>
    <dbReference type="NCBI Taxonomy" id="2995309"/>
    <lineage>
        <taxon>Bacteria</taxon>
        <taxon>Pseudomonadati</taxon>
        <taxon>Myxococcota</taxon>
        <taxon>Myxococcia</taxon>
        <taxon>Myxococcales</taxon>
        <taxon>Cystobacterineae</taxon>
        <taxon>Archangiaceae</taxon>
        <taxon>Stigmatella</taxon>
    </lineage>
</organism>
<keyword evidence="3" id="KW-1185">Reference proteome</keyword>
<dbReference type="SUPFAM" id="SSF46565">
    <property type="entry name" value="Chaperone J-domain"/>
    <property type="match status" value="1"/>
</dbReference>
<protein>
    <submittedName>
        <fullName evidence="2">J domain-containing protein</fullName>
    </submittedName>
</protein>
<evidence type="ECO:0000259" key="1">
    <source>
        <dbReference type="PROSITE" id="PS50076"/>
    </source>
</evidence>
<reference evidence="2 3" key="1">
    <citation type="submission" date="2022-11" db="EMBL/GenBank/DDBJ databases">
        <title>Minimal conservation of predation-associated metabolite biosynthetic gene clusters underscores biosynthetic potential of Myxococcota including descriptions for ten novel species: Archangium lansinium sp. nov., Myxococcus landrumus sp. nov., Nannocystis bai.</title>
        <authorList>
            <person name="Ahearne A."/>
            <person name="Stevens C."/>
            <person name="Dowd S."/>
        </authorList>
    </citation>
    <scope>NUCLEOTIDE SEQUENCE [LARGE SCALE GENOMIC DNA]</scope>
    <source>
        <strain evidence="2 3">NCWAL01</strain>
    </source>
</reference>